<organism evidence="1 2">
    <name type="scientific">Desulfofundulus kuznetsovii (strain DSM 6115 / VKM B-1805 / 17)</name>
    <name type="common">Desulfotomaculum kuznetsovii</name>
    <dbReference type="NCBI Taxonomy" id="760568"/>
    <lineage>
        <taxon>Bacteria</taxon>
        <taxon>Bacillati</taxon>
        <taxon>Bacillota</taxon>
        <taxon>Clostridia</taxon>
        <taxon>Eubacteriales</taxon>
        <taxon>Peptococcaceae</taxon>
        <taxon>Desulfofundulus</taxon>
    </lineage>
</organism>
<dbReference type="InterPro" id="IPR007438">
    <property type="entry name" value="DUF488"/>
</dbReference>
<evidence type="ECO:0000313" key="1">
    <source>
        <dbReference type="EMBL" id="AEG16703.1"/>
    </source>
</evidence>
<dbReference type="EMBL" id="CP002770">
    <property type="protein sequence ID" value="AEG16703.1"/>
    <property type="molecule type" value="Genomic_DNA"/>
</dbReference>
<dbReference type="KEGG" id="dku:Desku_3213"/>
<dbReference type="AlphaFoldDB" id="A0AAU8Q1P6"/>
<dbReference type="Pfam" id="PF04343">
    <property type="entry name" value="DUF488"/>
    <property type="match status" value="1"/>
</dbReference>
<dbReference type="RefSeq" id="WP_013824209.1">
    <property type="nucleotide sequence ID" value="NC_015573.1"/>
</dbReference>
<sequence>MRVYTIGFSQKSAKEFFGKLQDVGIKNLIDVRLNNTSQLAGFTKRDDLAFFLKQLCGAEYIHEPLLAPTQEMLDAYRKKQDTWQDYERKFLALMADRKIEEKISKDLFNVPTVLLCSENSAKRCHRRLVLEYLQKKWGGLEIVHL</sequence>
<dbReference type="PANTHER" id="PTHR39337:SF1">
    <property type="entry name" value="BLR5642 PROTEIN"/>
    <property type="match status" value="1"/>
</dbReference>
<dbReference type="Proteomes" id="UP000009229">
    <property type="component" value="Chromosome"/>
</dbReference>
<gene>
    <name evidence="1" type="ordered locus">Desku_3213</name>
</gene>
<dbReference type="PANTHER" id="PTHR39337">
    <property type="entry name" value="BLR5642 PROTEIN"/>
    <property type="match status" value="1"/>
</dbReference>
<reference evidence="2" key="1">
    <citation type="submission" date="2011-05" db="EMBL/GenBank/DDBJ databases">
        <title>Complete sequence of Desulfotomaculum kuznetsovii DSM 6115.</title>
        <authorList>
            <person name="Lucas S."/>
            <person name="Han J."/>
            <person name="Lapidus A."/>
            <person name="Cheng J.-F."/>
            <person name="Goodwin L."/>
            <person name="Pitluck S."/>
            <person name="Peters L."/>
            <person name="Mikhailova N."/>
            <person name="Lu M."/>
            <person name="Saunders E."/>
            <person name="Han C."/>
            <person name="Tapia R."/>
            <person name="Land M."/>
            <person name="Hauser L."/>
            <person name="Kyrpides N."/>
            <person name="Ivanova N."/>
            <person name="Pagani I."/>
            <person name="Nazina T."/>
            <person name="Ivanova A."/>
            <person name="Parshina S."/>
            <person name="Kuever J."/>
            <person name="Muyzer G."/>
            <person name="Plugge C."/>
            <person name="Stams A."/>
            <person name="Woyke T."/>
        </authorList>
    </citation>
    <scope>NUCLEOTIDE SEQUENCE [LARGE SCALE GENOMIC DNA]</scope>
    <source>
        <strain evidence="2">DSM 6115 / VKM B-1805 / 17</strain>
    </source>
</reference>
<keyword evidence="2" id="KW-1185">Reference proteome</keyword>
<name>A0AAU8Q1P6_DESK7</name>
<accession>A0AAU8Q1P6</accession>
<evidence type="ECO:0000313" key="2">
    <source>
        <dbReference type="Proteomes" id="UP000009229"/>
    </source>
</evidence>
<protein>
    <recommendedName>
        <fullName evidence="3">DUF488 domain-containing protein</fullName>
    </recommendedName>
</protein>
<evidence type="ECO:0008006" key="3">
    <source>
        <dbReference type="Google" id="ProtNLM"/>
    </source>
</evidence>
<proteinExistence type="predicted"/>